<keyword evidence="4" id="KW-1185">Reference proteome</keyword>
<evidence type="ECO:0000313" key="3">
    <source>
        <dbReference type="EMBL" id="SCV69901.1"/>
    </source>
</evidence>
<feature type="domain" description="25S rRNA (uridine-N(3))-methyltransferase BMT5-like" evidence="2">
    <location>
        <begin position="136"/>
        <end position="388"/>
    </location>
</feature>
<dbReference type="OrthoDB" id="2536840at2759"/>
<dbReference type="Pfam" id="PF10354">
    <property type="entry name" value="BMT5-like"/>
    <property type="match status" value="1"/>
</dbReference>
<accession>A0A238FCQ4</accession>
<gene>
    <name evidence="3" type="ORF">BQ2448_1295</name>
</gene>
<feature type="compositionally biased region" description="Basic and acidic residues" evidence="1">
    <location>
        <begin position="41"/>
        <end position="57"/>
    </location>
</feature>
<dbReference type="AlphaFoldDB" id="A0A238FCQ4"/>
<feature type="compositionally biased region" description="Basic and acidic residues" evidence="1">
    <location>
        <begin position="396"/>
        <end position="434"/>
    </location>
</feature>
<dbReference type="PANTHER" id="PTHR11538:SF26">
    <property type="entry name" value="FERREDOXIN-FOLD ANTICODON-BINDING DOMAIN-CONTAINING PROTEIN 1"/>
    <property type="match status" value="1"/>
</dbReference>
<protein>
    <submittedName>
        <fullName evidence="3">BQ2448_1295 protein</fullName>
    </submittedName>
</protein>
<sequence length="459" mass="50927">MGSGKKNKRGGAPKAKGRLAAALLSAQRAAALKARQAQAEANKEEVLNNKKNKEANKQAKKKRRVERLLNGVAEGKRKGKEKATELQQVLDDEEASSDDERAKIAAEGPKEEVVKTVAPPRKRRGTVPYGLGERILLVGEGNFSFAHALLLAQPPIVTPQLLYATAYDSQQAAQEKYPDLMEHVNAIRKAGATVLFGIDATKLQTCKEVKKHKGAWDRVAFNFPHVGQGITDQDRNVRANQTLVLGFFRSVAPLLRVGTSSIAAAGTKKTQSNKKGKRTRPDDSEDEALPTGHDDDFDSEMEVDPAELADPALRPLPPPPTTSGTVLVTLRTVSPYSLWSVQHLGTRGSFLAPSILPKPLPKTPQPDYSLVRSFEFDPNDWEGYEHQRTVGYKEGVSSEKNDDLQLTARERGEKRRWEKEQQERRQKEERDANAEIRKGGKALMRTWEFELKDVDGLYD</sequence>
<organism evidence="3 4">
    <name type="scientific">Microbotryum intermedium</name>
    <dbReference type="NCBI Taxonomy" id="269621"/>
    <lineage>
        <taxon>Eukaryota</taxon>
        <taxon>Fungi</taxon>
        <taxon>Dikarya</taxon>
        <taxon>Basidiomycota</taxon>
        <taxon>Pucciniomycotina</taxon>
        <taxon>Microbotryomycetes</taxon>
        <taxon>Microbotryales</taxon>
        <taxon>Microbotryaceae</taxon>
        <taxon>Microbotryum</taxon>
    </lineage>
</organism>
<dbReference type="EMBL" id="FMSP01000005">
    <property type="protein sequence ID" value="SCV69901.1"/>
    <property type="molecule type" value="Genomic_DNA"/>
</dbReference>
<evidence type="ECO:0000313" key="4">
    <source>
        <dbReference type="Proteomes" id="UP000198372"/>
    </source>
</evidence>
<dbReference type="Proteomes" id="UP000198372">
    <property type="component" value="Unassembled WGS sequence"/>
</dbReference>
<feature type="region of interest" description="Disordered" evidence="1">
    <location>
        <begin position="266"/>
        <end position="299"/>
    </location>
</feature>
<evidence type="ECO:0000256" key="1">
    <source>
        <dbReference type="SAM" id="MobiDB-lite"/>
    </source>
</evidence>
<feature type="region of interest" description="Disordered" evidence="1">
    <location>
        <begin position="28"/>
        <end position="114"/>
    </location>
</feature>
<dbReference type="GO" id="GO:0070475">
    <property type="term" value="P:rRNA base methylation"/>
    <property type="evidence" value="ECO:0007669"/>
    <property type="project" value="InterPro"/>
</dbReference>
<proteinExistence type="predicted"/>
<dbReference type="PANTHER" id="PTHR11538">
    <property type="entry name" value="PHENYLALANYL-TRNA SYNTHETASE"/>
    <property type="match status" value="1"/>
</dbReference>
<feature type="compositionally biased region" description="Low complexity" evidence="1">
    <location>
        <begin position="28"/>
        <end position="40"/>
    </location>
</feature>
<dbReference type="STRING" id="269621.A0A238FCQ4"/>
<dbReference type="InterPro" id="IPR019446">
    <property type="entry name" value="BMT5-like"/>
</dbReference>
<evidence type="ECO:0000259" key="2">
    <source>
        <dbReference type="Pfam" id="PF10354"/>
    </source>
</evidence>
<reference evidence="4" key="1">
    <citation type="submission" date="2016-09" db="EMBL/GenBank/DDBJ databases">
        <authorList>
            <person name="Jeantristanb JTB J.-T."/>
            <person name="Ricardo R."/>
        </authorList>
    </citation>
    <scope>NUCLEOTIDE SEQUENCE [LARGE SCALE GENOMIC DNA]</scope>
</reference>
<name>A0A238FCQ4_9BASI</name>
<feature type="compositionally biased region" description="Basic and acidic residues" evidence="1">
    <location>
        <begin position="98"/>
        <end position="114"/>
    </location>
</feature>
<dbReference type="GO" id="GO:0070042">
    <property type="term" value="F:rRNA (uridine-N3-)-methyltransferase activity"/>
    <property type="evidence" value="ECO:0007669"/>
    <property type="project" value="InterPro"/>
</dbReference>
<feature type="region of interest" description="Disordered" evidence="1">
    <location>
        <begin position="395"/>
        <end position="434"/>
    </location>
</feature>
<dbReference type="GO" id="GO:0005737">
    <property type="term" value="C:cytoplasm"/>
    <property type="evidence" value="ECO:0007669"/>
    <property type="project" value="TreeGrafter"/>
</dbReference>